<feature type="binding site" evidence="3">
    <location>
        <position position="59"/>
    </location>
    <ligand>
        <name>a divalent metal cation</name>
        <dbReference type="ChEBI" id="CHEBI:60240"/>
        <label>1</label>
    </ligand>
</feature>
<dbReference type="GO" id="GO:0046872">
    <property type="term" value="F:metal ion binding"/>
    <property type="evidence" value="ECO:0007669"/>
    <property type="project" value="UniProtKB-KW"/>
</dbReference>
<dbReference type="PANTHER" id="PTHR46124:SF3">
    <property type="entry name" value="HYDROLASE"/>
    <property type="match status" value="1"/>
</dbReference>
<dbReference type="Pfam" id="PF19611">
    <property type="entry name" value="DUF6116"/>
    <property type="match status" value="1"/>
</dbReference>
<dbReference type="PROSITE" id="PS01090">
    <property type="entry name" value="TATD_2"/>
    <property type="match status" value="1"/>
</dbReference>
<dbReference type="InterPro" id="IPR015991">
    <property type="entry name" value="TatD/YcfH-like"/>
</dbReference>
<dbReference type="AlphaFoldDB" id="A0AA38XRX2"/>
<comment type="caution">
    <text evidence="4">The sequence shown here is derived from an EMBL/GenBank/DDBJ whole genome shotgun (WGS) entry which is preliminary data.</text>
</comment>
<dbReference type="SUPFAM" id="SSF51556">
    <property type="entry name" value="Metallo-dependent hydrolases"/>
    <property type="match status" value="1"/>
</dbReference>
<dbReference type="PROSITE" id="PS01091">
    <property type="entry name" value="TATD_3"/>
    <property type="match status" value="1"/>
</dbReference>
<dbReference type="PROSITE" id="PS01137">
    <property type="entry name" value="TATD_1"/>
    <property type="match status" value="1"/>
</dbReference>
<protein>
    <recommendedName>
        <fullName evidence="5">TatD DNase family protein</fullName>
    </recommendedName>
</protein>
<dbReference type="EMBL" id="JAPDRN010000133">
    <property type="protein sequence ID" value="KAJ9619368.1"/>
    <property type="molecule type" value="Genomic_DNA"/>
</dbReference>
<dbReference type="Gene3D" id="3.20.20.140">
    <property type="entry name" value="Metal-dependent hydrolases"/>
    <property type="match status" value="1"/>
</dbReference>
<organism evidence="4">
    <name type="scientific">Knufia peltigerae</name>
    <dbReference type="NCBI Taxonomy" id="1002370"/>
    <lineage>
        <taxon>Eukaryota</taxon>
        <taxon>Fungi</taxon>
        <taxon>Dikarya</taxon>
        <taxon>Ascomycota</taxon>
        <taxon>Pezizomycotina</taxon>
        <taxon>Eurotiomycetes</taxon>
        <taxon>Chaetothyriomycetidae</taxon>
        <taxon>Chaetothyriales</taxon>
        <taxon>Trichomeriaceae</taxon>
        <taxon>Knufia</taxon>
    </lineage>
</organism>
<dbReference type="InterPro" id="IPR046119">
    <property type="entry name" value="DUF6116"/>
</dbReference>
<evidence type="ECO:0000256" key="2">
    <source>
        <dbReference type="ARBA" id="ARBA00022801"/>
    </source>
</evidence>
<sequence length="308" mass="34214">MANPMLLPVLQWARRLRYPTLFKLTAGLFALTLFIPDPIPFRDHATASGAALNLLVDSHCHLDASEFDGDREAVVDRARAAGVQMQVVPAVTAASWPKLREVCQQAKGLYPAYGLHPMFLDQHRPEHLPQLREWIKQERPCAIGECGLDFFVEGLDAEAQHEYFLGQLKLAREFDLPVIVHARRAVDAVITAIRRIGGLRGVVHSFSGSPEQAAQLRKLGFLLGLGGPLTYERAQRLQRLVRTMPLEQLLLETDAPDQPDAGIRGQRNEPARLAVIARHIAALRGMDIEDVARATTDNARRLFSLPAP</sequence>
<dbReference type="GO" id="GO:0016788">
    <property type="term" value="F:hydrolase activity, acting on ester bonds"/>
    <property type="evidence" value="ECO:0007669"/>
    <property type="project" value="InterPro"/>
</dbReference>
<dbReference type="Pfam" id="PF01026">
    <property type="entry name" value="TatD_DNase"/>
    <property type="match status" value="1"/>
</dbReference>
<evidence type="ECO:0008006" key="5">
    <source>
        <dbReference type="Google" id="ProtNLM"/>
    </source>
</evidence>
<feature type="binding site" evidence="3">
    <location>
        <position position="181"/>
    </location>
    <ligand>
        <name>a divalent metal cation</name>
        <dbReference type="ChEBI" id="CHEBI:60240"/>
        <label>2</label>
    </ligand>
</feature>
<evidence type="ECO:0000256" key="1">
    <source>
        <dbReference type="ARBA" id="ARBA00022723"/>
    </source>
</evidence>
<feature type="binding site" evidence="3">
    <location>
        <position position="145"/>
    </location>
    <ligand>
        <name>a divalent metal cation</name>
        <dbReference type="ChEBI" id="CHEBI:60240"/>
        <label>1</label>
    </ligand>
</feature>
<feature type="binding site" evidence="3">
    <location>
        <position position="204"/>
    </location>
    <ligand>
        <name>a divalent metal cation</name>
        <dbReference type="ChEBI" id="CHEBI:60240"/>
        <label>2</label>
    </ligand>
</feature>
<dbReference type="InterPro" id="IPR018228">
    <property type="entry name" value="DNase_TatD-rel_CS"/>
</dbReference>
<evidence type="ECO:0000256" key="3">
    <source>
        <dbReference type="PIRSR" id="PIRSR005902-1"/>
    </source>
</evidence>
<reference evidence="4" key="1">
    <citation type="submission" date="2022-10" db="EMBL/GenBank/DDBJ databases">
        <title>Culturing micro-colonial fungi from biological soil crusts in the Mojave desert and describing Neophaeococcomyces mojavensis, and introducing the new genera and species Taxawa tesnikishii.</title>
        <authorList>
            <person name="Kurbessoian T."/>
            <person name="Stajich J.E."/>
        </authorList>
    </citation>
    <scope>NUCLEOTIDE SEQUENCE</scope>
    <source>
        <strain evidence="4">TK_35</strain>
    </source>
</reference>
<dbReference type="GO" id="GO:0005829">
    <property type="term" value="C:cytosol"/>
    <property type="evidence" value="ECO:0007669"/>
    <property type="project" value="TreeGrafter"/>
</dbReference>
<proteinExistence type="predicted"/>
<dbReference type="NCBIfam" id="TIGR00010">
    <property type="entry name" value="YchF/TatD family DNA exonuclease"/>
    <property type="match status" value="1"/>
</dbReference>
<dbReference type="PIRSF" id="PIRSF005902">
    <property type="entry name" value="DNase_TatD"/>
    <property type="match status" value="1"/>
</dbReference>
<accession>A0AA38XRX2</accession>
<dbReference type="CDD" id="cd01310">
    <property type="entry name" value="TatD_DNAse"/>
    <property type="match status" value="1"/>
</dbReference>
<dbReference type="GO" id="GO:0004536">
    <property type="term" value="F:DNA nuclease activity"/>
    <property type="evidence" value="ECO:0007669"/>
    <property type="project" value="InterPro"/>
</dbReference>
<gene>
    <name evidence="4" type="ORF">H2204_012738</name>
</gene>
<name>A0AA38XRX2_9EURO</name>
<dbReference type="FunFam" id="3.20.20.140:FF:000005">
    <property type="entry name" value="TatD family hydrolase"/>
    <property type="match status" value="1"/>
</dbReference>
<evidence type="ECO:0000313" key="4">
    <source>
        <dbReference type="EMBL" id="KAJ9619368.1"/>
    </source>
</evidence>
<dbReference type="InterPro" id="IPR032466">
    <property type="entry name" value="Metal_Hydrolase"/>
</dbReference>
<feature type="binding site" evidence="3">
    <location>
        <position position="254"/>
    </location>
    <ligand>
        <name>a divalent metal cation</name>
        <dbReference type="ChEBI" id="CHEBI:60240"/>
        <label>1</label>
    </ligand>
</feature>
<keyword evidence="1 3" id="KW-0479">Metal-binding</keyword>
<feature type="binding site" evidence="3">
    <location>
        <position position="61"/>
    </location>
    <ligand>
        <name>a divalent metal cation</name>
        <dbReference type="ChEBI" id="CHEBI:60240"/>
        <label>1</label>
    </ligand>
</feature>
<dbReference type="InterPro" id="IPR001130">
    <property type="entry name" value="TatD-like"/>
</dbReference>
<dbReference type="PANTHER" id="PTHR46124">
    <property type="entry name" value="D-AMINOACYL-TRNA DEACYLASE"/>
    <property type="match status" value="1"/>
</dbReference>
<keyword evidence="2" id="KW-0378">Hydrolase</keyword>